<dbReference type="SUPFAM" id="SSF56601">
    <property type="entry name" value="beta-lactamase/transpeptidase-like"/>
    <property type="match status" value="1"/>
</dbReference>
<dbReference type="Pfam" id="PF00144">
    <property type="entry name" value="Beta-lactamase"/>
    <property type="match status" value="1"/>
</dbReference>
<gene>
    <name evidence="2" type="ORF">C0Q70_06347</name>
</gene>
<evidence type="ECO:0000313" key="3">
    <source>
        <dbReference type="Proteomes" id="UP000245119"/>
    </source>
</evidence>
<protein>
    <recommendedName>
        <fullName evidence="1">Beta-lactamase-related domain-containing protein</fullName>
    </recommendedName>
</protein>
<dbReference type="AlphaFoldDB" id="A0A2T7PNR1"/>
<dbReference type="InterPro" id="IPR012338">
    <property type="entry name" value="Beta-lactam/transpept-like"/>
</dbReference>
<keyword evidence="3" id="KW-1185">Reference proteome</keyword>
<dbReference type="Gene3D" id="3.40.710.10">
    <property type="entry name" value="DD-peptidase/beta-lactamase superfamily"/>
    <property type="match status" value="1"/>
</dbReference>
<feature type="domain" description="Beta-lactamase-related" evidence="1">
    <location>
        <begin position="97"/>
        <end position="429"/>
    </location>
</feature>
<dbReference type="PANTHER" id="PTHR46825">
    <property type="entry name" value="D-ALANYL-D-ALANINE-CARBOXYPEPTIDASE/ENDOPEPTIDASE AMPH"/>
    <property type="match status" value="1"/>
</dbReference>
<reference evidence="2 3" key="1">
    <citation type="submission" date="2018-04" db="EMBL/GenBank/DDBJ databases">
        <title>The genome of golden apple snail Pomacea canaliculata provides insight into stress tolerance and invasive adaptation.</title>
        <authorList>
            <person name="Liu C."/>
            <person name="Liu B."/>
            <person name="Ren Y."/>
            <person name="Zhang Y."/>
            <person name="Wang H."/>
            <person name="Li S."/>
            <person name="Jiang F."/>
            <person name="Yin L."/>
            <person name="Zhang G."/>
            <person name="Qian W."/>
            <person name="Fan W."/>
        </authorList>
    </citation>
    <scope>NUCLEOTIDE SEQUENCE [LARGE SCALE GENOMIC DNA]</scope>
    <source>
        <strain evidence="2">SZHN2017</strain>
        <tissue evidence="2">Muscle</tissue>
    </source>
</reference>
<dbReference type="OrthoDB" id="5946976at2759"/>
<evidence type="ECO:0000313" key="2">
    <source>
        <dbReference type="EMBL" id="PVD35066.1"/>
    </source>
</evidence>
<comment type="caution">
    <text evidence="2">The sequence shown here is derived from an EMBL/GenBank/DDBJ whole genome shotgun (WGS) entry which is preliminary data.</text>
</comment>
<accession>A0A2T7PNR1</accession>
<evidence type="ECO:0000259" key="1">
    <source>
        <dbReference type="Pfam" id="PF00144"/>
    </source>
</evidence>
<proteinExistence type="predicted"/>
<organism evidence="2 3">
    <name type="scientific">Pomacea canaliculata</name>
    <name type="common">Golden apple snail</name>
    <dbReference type="NCBI Taxonomy" id="400727"/>
    <lineage>
        <taxon>Eukaryota</taxon>
        <taxon>Metazoa</taxon>
        <taxon>Spiralia</taxon>
        <taxon>Lophotrochozoa</taxon>
        <taxon>Mollusca</taxon>
        <taxon>Gastropoda</taxon>
        <taxon>Caenogastropoda</taxon>
        <taxon>Architaenioglossa</taxon>
        <taxon>Ampullarioidea</taxon>
        <taxon>Ampullariidae</taxon>
        <taxon>Pomacea</taxon>
    </lineage>
</organism>
<sequence>MIRTTIDTTIRTSGEWFGEFSAPTVSRSRYGERRFLDVLSCRRSKEHSPVEDRCHWCIDDGCHCPTVNLTYEFGTNPSLRIKVQYSRGVRKNLIQCRGVVSLSLAVVKGNETWTRGFGMADKASGRPVNSSTLFAIGSVTKAFTATILGMLMDESNRGYTWQTLIKDILGSDFQMTDNYINSHMTVKDMLVHRTGLANPNIPLFAGAAEGMSRRDFTRRLQYLPVAGDFRDEWNYNNWMYVLAGRVAEVMGGASWEELLHQRIFQPLQMNDSRVIGYNVEVDATTSPCLMLSSRMKEEFCCIQLFSFHRIGPAEPAGAIASSADDMAKWLSFHLQEGVTPAQEPLLKKETLEETYNLHTALSVKFLKRDFVKKPQFPVTFSSFGYGLAWFISSYRGYQVTWHSGGIYSYITYLVLIRDLDIGIYIGTSAPFNSTSGVTAIEVFYYIADLLLEEDPWLDTVTSCQFPGPWLGAPEQGPSNTNDVPIVVPGLVEKPKLFEGTYGNRLFGDIVVSIDTSGDLLANYSRILGKLHKTSQTHVLMLDMYGSLEFMKYGGQNVMYINMTFTSPGQGGEYQSLLVSSPDMGEMDVLLYQRGVTFSDLSDLRQSDSTSAGTQSSSLLLHGALNSGCWYNHMRRRRNKVPMTSRQAFDLPETFQQGIRERERGG</sequence>
<dbReference type="Proteomes" id="UP000245119">
    <property type="component" value="Linkage Group LG3"/>
</dbReference>
<name>A0A2T7PNR1_POMCA</name>
<dbReference type="EMBL" id="PZQS01000003">
    <property type="protein sequence ID" value="PVD35066.1"/>
    <property type="molecule type" value="Genomic_DNA"/>
</dbReference>
<dbReference type="InterPro" id="IPR001466">
    <property type="entry name" value="Beta-lactam-related"/>
</dbReference>
<dbReference type="PANTHER" id="PTHR46825:SF15">
    <property type="entry name" value="BETA-LACTAMASE-RELATED DOMAIN-CONTAINING PROTEIN"/>
    <property type="match status" value="1"/>
</dbReference>
<dbReference type="InterPro" id="IPR050491">
    <property type="entry name" value="AmpC-like"/>
</dbReference>